<reference evidence="7 8" key="1">
    <citation type="submission" date="2024-06" db="EMBL/GenBank/DDBJ databases">
        <title>Complete genome of Phlyctema vagabunda strain 19-DSS-EL-015.</title>
        <authorList>
            <person name="Fiorenzani C."/>
        </authorList>
    </citation>
    <scope>NUCLEOTIDE SEQUENCE [LARGE SCALE GENOMIC DNA]</scope>
    <source>
        <strain evidence="7 8">19-DSS-EL-015</strain>
    </source>
</reference>
<comment type="subcellular location">
    <subcellularLocation>
        <location evidence="1">Membrane</location>
        <topology evidence="1">Multi-pass membrane protein</topology>
    </subcellularLocation>
</comment>
<comment type="caution">
    <text evidence="7">The sequence shown here is derived from an EMBL/GenBank/DDBJ whole genome shotgun (WGS) entry which is preliminary data.</text>
</comment>
<proteinExistence type="predicted"/>
<dbReference type="EMBL" id="JBFCZG010000003">
    <property type="protein sequence ID" value="KAL3424068.1"/>
    <property type="molecule type" value="Genomic_DNA"/>
</dbReference>
<evidence type="ECO:0000256" key="2">
    <source>
        <dbReference type="ARBA" id="ARBA00022692"/>
    </source>
</evidence>
<dbReference type="Gene3D" id="1.50.10.150">
    <property type="entry name" value="Voltage-dependent anion channel"/>
    <property type="match status" value="1"/>
</dbReference>
<feature type="transmembrane region" description="Helical" evidence="6">
    <location>
        <begin position="417"/>
        <end position="445"/>
    </location>
</feature>
<keyword evidence="8" id="KW-1185">Reference proteome</keyword>
<evidence type="ECO:0000256" key="6">
    <source>
        <dbReference type="SAM" id="Phobius"/>
    </source>
</evidence>
<evidence type="ECO:0000256" key="5">
    <source>
        <dbReference type="SAM" id="MobiDB-lite"/>
    </source>
</evidence>
<name>A0ABR4PL58_9HELO</name>
<feature type="transmembrane region" description="Helical" evidence="6">
    <location>
        <begin position="457"/>
        <end position="475"/>
    </location>
</feature>
<feature type="transmembrane region" description="Helical" evidence="6">
    <location>
        <begin position="189"/>
        <end position="214"/>
    </location>
</feature>
<accession>A0ABR4PL58</accession>
<feature type="transmembrane region" description="Helical" evidence="6">
    <location>
        <begin position="341"/>
        <end position="359"/>
    </location>
</feature>
<feature type="transmembrane region" description="Helical" evidence="6">
    <location>
        <begin position="162"/>
        <end position="183"/>
    </location>
</feature>
<feature type="transmembrane region" description="Helical" evidence="6">
    <location>
        <begin position="481"/>
        <end position="506"/>
    </location>
</feature>
<evidence type="ECO:0000313" key="8">
    <source>
        <dbReference type="Proteomes" id="UP001629113"/>
    </source>
</evidence>
<dbReference type="PANTHER" id="PTHR31162">
    <property type="entry name" value="MALIC ACID TRANSPORT PROTEIN-RELATED"/>
    <property type="match status" value="1"/>
</dbReference>
<organism evidence="7 8">
    <name type="scientific">Phlyctema vagabunda</name>
    <dbReference type="NCBI Taxonomy" id="108571"/>
    <lineage>
        <taxon>Eukaryota</taxon>
        <taxon>Fungi</taxon>
        <taxon>Dikarya</taxon>
        <taxon>Ascomycota</taxon>
        <taxon>Pezizomycotina</taxon>
        <taxon>Leotiomycetes</taxon>
        <taxon>Helotiales</taxon>
        <taxon>Dermateaceae</taxon>
        <taxon>Phlyctema</taxon>
    </lineage>
</organism>
<protein>
    <submittedName>
        <fullName evidence="7">C4-dicarboxylate transporter/malic acid transporter</fullName>
    </submittedName>
</protein>
<dbReference type="Proteomes" id="UP001629113">
    <property type="component" value="Unassembled WGS sequence"/>
</dbReference>
<keyword evidence="4 6" id="KW-0472">Membrane</keyword>
<gene>
    <name evidence="7" type="ORF">PVAG01_03349</name>
</gene>
<dbReference type="CDD" id="cd09317">
    <property type="entry name" value="TDT_Mae1_like"/>
    <property type="match status" value="1"/>
</dbReference>
<sequence>MSGQHEVSPVEDLIQYKKRVLLDERRDSRIRGDVEATLEFINKRNSYFSNQSQTDRSHTPLDNSQTAGTALQNNSMPYPQQIAMSMQPYDMANQSRPTLHSAQNSIYSYGSSDSIMLQKEKQMSGGAGGPPTDVYAGYTPEESHDAHAPVGKVGLRERIKHFTFAWFACTMSTGGLAFTMSVVPNRFEGLTAFGTVLFVFNIILFLTFTTIQVIRFIMHPDALSHAFTNPHEGFFFATFWLTLATMITNTTAYGIPNTGPWLIDALRVAFWIYTVIVTLIAILYYYLLFNVKALVITNVLPGWVLPIFPAMLVGTLASAIAKTQPPEYAAAMLVTGFTYQGLGFMVAMMMYGLYFGRLLTQGLPVPASRPAMMIAVGPPAFTSLALIGMAQDIQVLGLFTNVLPLQGIQNQALIPDILSLAAILVAIFLWMWSFWFFVLAVMAFIEAIPRNDFHLNWYALVFPNVGFTIATIKIGERLNNSAIGAIGTGMAVSLFLMWLLVVYCHIRAVVNHVIMWPGRDEDAAH</sequence>
<evidence type="ECO:0000313" key="7">
    <source>
        <dbReference type="EMBL" id="KAL3424068.1"/>
    </source>
</evidence>
<feature type="transmembrane region" description="Helical" evidence="6">
    <location>
        <begin position="300"/>
        <end position="321"/>
    </location>
</feature>
<dbReference type="PANTHER" id="PTHR31162:SF0">
    <property type="entry name" value="MALIC ACID TRANSPORT PROTEIN"/>
    <property type="match status" value="1"/>
</dbReference>
<feature type="region of interest" description="Disordered" evidence="5">
    <location>
        <begin position="49"/>
        <end position="74"/>
    </location>
</feature>
<dbReference type="InterPro" id="IPR038665">
    <property type="entry name" value="Voltage-dep_anion_channel_sf"/>
</dbReference>
<dbReference type="InterPro" id="IPR030185">
    <property type="entry name" value="Mae1"/>
</dbReference>
<evidence type="ECO:0000256" key="1">
    <source>
        <dbReference type="ARBA" id="ARBA00004141"/>
    </source>
</evidence>
<keyword evidence="2 6" id="KW-0812">Transmembrane</keyword>
<feature type="transmembrane region" description="Helical" evidence="6">
    <location>
        <begin position="234"/>
        <end position="256"/>
    </location>
</feature>
<evidence type="ECO:0000256" key="4">
    <source>
        <dbReference type="ARBA" id="ARBA00023136"/>
    </source>
</evidence>
<keyword evidence="3 6" id="KW-1133">Transmembrane helix</keyword>
<dbReference type="InterPro" id="IPR004695">
    <property type="entry name" value="SLAC1/Mae1/Ssu1/TehA"/>
</dbReference>
<feature type="transmembrane region" description="Helical" evidence="6">
    <location>
        <begin position="268"/>
        <end position="288"/>
    </location>
</feature>
<evidence type="ECO:0000256" key="3">
    <source>
        <dbReference type="ARBA" id="ARBA00022989"/>
    </source>
</evidence>
<dbReference type="Pfam" id="PF03595">
    <property type="entry name" value="SLAC1"/>
    <property type="match status" value="1"/>
</dbReference>